<evidence type="ECO:0000256" key="5">
    <source>
        <dbReference type="PROSITE-ProRule" id="PRU00277"/>
    </source>
</evidence>
<organism evidence="8 9">
    <name type="scientific">Flagellimonas eckloniae</name>
    <dbReference type="NCBI Taxonomy" id="346185"/>
    <lineage>
        <taxon>Bacteria</taxon>
        <taxon>Pseudomonadati</taxon>
        <taxon>Bacteroidota</taxon>
        <taxon>Flavobacteriia</taxon>
        <taxon>Flavobacteriales</taxon>
        <taxon>Flavobacteriaceae</taxon>
        <taxon>Flagellimonas</taxon>
    </lineage>
</organism>
<keyword evidence="9" id="KW-1185">Reference proteome</keyword>
<keyword evidence="4 5" id="KW-0413">Isomerase</keyword>
<proteinExistence type="predicted"/>
<dbReference type="CDD" id="cd00317">
    <property type="entry name" value="cyclophilin"/>
    <property type="match status" value="1"/>
</dbReference>
<feature type="domain" description="PPIase cyclophilin-type" evidence="7">
    <location>
        <begin position="39"/>
        <end position="192"/>
    </location>
</feature>
<dbReference type="Pfam" id="PF00254">
    <property type="entry name" value="FKBP_C"/>
    <property type="match status" value="1"/>
</dbReference>
<dbReference type="RefSeq" id="WP_055392084.1">
    <property type="nucleotide sequence ID" value="NZ_LCTZ01000002.1"/>
</dbReference>
<protein>
    <recommendedName>
        <fullName evidence="2 5">peptidylprolyl isomerase</fullName>
        <ecNumber evidence="2 5">5.2.1.8</ecNumber>
    </recommendedName>
</protein>
<evidence type="ECO:0000256" key="4">
    <source>
        <dbReference type="ARBA" id="ARBA00023235"/>
    </source>
</evidence>
<dbReference type="Gene3D" id="3.10.50.40">
    <property type="match status" value="1"/>
</dbReference>
<dbReference type="STRING" id="346185.AAY42_00620"/>
<reference evidence="8 9" key="1">
    <citation type="submission" date="2015-04" db="EMBL/GenBank/DDBJ databases">
        <title>Complete genome of flavobacterium.</title>
        <authorList>
            <person name="Kwon Y.M."/>
            <person name="Kim S.-J."/>
        </authorList>
    </citation>
    <scope>NUCLEOTIDE SEQUENCE [LARGE SCALE GENOMIC DNA]</scope>
    <source>
        <strain evidence="8 9">DK169</strain>
    </source>
</reference>
<evidence type="ECO:0000313" key="9">
    <source>
        <dbReference type="Proteomes" id="UP000050827"/>
    </source>
</evidence>
<dbReference type="InterPro" id="IPR046357">
    <property type="entry name" value="PPIase_dom_sf"/>
</dbReference>
<dbReference type="InterPro" id="IPR002130">
    <property type="entry name" value="Cyclophilin-type_PPIase_dom"/>
</dbReference>
<name>A0A0Q0WTC3_9FLAO</name>
<dbReference type="GO" id="GO:0003755">
    <property type="term" value="F:peptidyl-prolyl cis-trans isomerase activity"/>
    <property type="evidence" value="ECO:0007669"/>
    <property type="project" value="UniProtKB-KW"/>
</dbReference>
<evidence type="ECO:0000259" key="7">
    <source>
        <dbReference type="PROSITE" id="PS50072"/>
    </source>
</evidence>
<comment type="caution">
    <text evidence="8">The sequence shown here is derived from an EMBL/GenBank/DDBJ whole genome shotgun (WGS) entry which is preliminary data.</text>
</comment>
<dbReference type="Proteomes" id="UP000050827">
    <property type="component" value="Unassembled WGS sequence"/>
</dbReference>
<dbReference type="SUPFAM" id="SSF54534">
    <property type="entry name" value="FKBP-like"/>
    <property type="match status" value="1"/>
</dbReference>
<dbReference type="InterPro" id="IPR044666">
    <property type="entry name" value="Cyclophilin_A-like"/>
</dbReference>
<dbReference type="Gene3D" id="2.40.100.10">
    <property type="entry name" value="Cyclophilin-like"/>
    <property type="match status" value="1"/>
</dbReference>
<comment type="catalytic activity">
    <reaction evidence="1 5">
        <text>[protein]-peptidylproline (omega=180) = [protein]-peptidylproline (omega=0)</text>
        <dbReference type="Rhea" id="RHEA:16237"/>
        <dbReference type="Rhea" id="RHEA-COMP:10747"/>
        <dbReference type="Rhea" id="RHEA-COMP:10748"/>
        <dbReference type="ChEBI" id="CHEBI:83833"/>
        <dbReference type="ChEBI" id="CHEBI:83834"/>
        <dbReference type="EC" id="5.2.1.8"/>
    </reaction>
</comment>
<dbReference type="EC" id="5.2.1.8" evidence="2 5"/>
<dbReference type="OrthoDB" id="9807797at2"/>
<dbReference type="PRINTS" id="PR00153">
    <property type="entry name" value="CSAPPISMRASE"/>
</dbReference>
<dbReference type="PANTHER" id="PTHR45625:SF4">
    <property type="entry name" value="PEPTIDYLPROLYL ISOMERASE DOMAIN AND WD REPEAT-CONTAINING PROTEIN 1"/>
    <property type="match status" value="1"/>
</dbReference>
<dbReference type="PROSITE" id="PS50072">
    <property type="entry name" value="CSA_PPIASE_2"/>
    <property type="match status" value="1"/>
</dbReference>
<dbReference type="InterPro" id="IPR001179">
    <property type="entry name" value="PPIase_FKBP_dom"/>
</dbReference>
<dbReference type="PATRIC" id="fig|1547436.3.peg.123"/>
<keyword evidence="3 5" id="KW-0697">Rotamase</keyword>
<dbReference type="PROSITE" id="PS50059">
    <property type="entry name" value="FKBP_PPIASE"/>
    <property type="match status" value="1"/>
</dbReference>
<feature type="domain" description="PPIase FKBP-type" evidence="6">
    <location>
        <begin position="263"/>
        <end position="368"/>
    </location>
</feature>
<evidence type="ECO:0000256" key="3">
    <source>
        <dbReference type="ARBA" id="ARBA00023110"/>
    </source>
</evidence>
<dbReference type="SUPFAM" id="SSF50891">
    <property type="entry name" value="Cyclophilin-like"/>
    <property type="match status" value="1"/>
</dbReference>
<dbReference type="Pfam" id="PF00160">
    <property type="entry name" value="Pro_isomerase"/>
    <property type="match status" value="1"/>
</dbReference>
<gene>
    <name evidence="8" type="ORF">AAY42_00620</name>
</gene>
<evidence type="ECO:0000256" key="2">
    <source>
        <dbReference type="ARBA" id="ARBA00013194"/>
    </source>
</evidence>
<dbReference type="PROSITE" id="PS51257">
    <property type="entry name" value="PROKAR_LIPOPROTEIN"/>
    <property type="match status" value="1"/>
</dbReference>
<dbReference type="InterPro" id="IPR029000">
    <property type="entry name" value="Cyclophilin-like_dom_sf"/>
</dbReference>
<dbReference type="PANTHER" id="PTHR45625">
    <property type="entry name" value="PEPTIDYL-PROLYL CIS-TRANS ISOMERASE-RELATED"/>
    <property type="match status" value="1"/>
</dbReference>
<evidence type="ECO:0000256" key="1">
    <source>
        <dbReference type="ARBA" id="ARBA00000971"/>
    </source>
</evidence>
<evidence type="ECO:0000259" key="6">
    <source>
        <dbReference type="PROSITE" id="PS50059"/>
    </source>
</evidence>
<accession>A0A0Q0WTC3</accession>
<dbReference type="EMBL" id="LCTZ01000002">
    <property type="protein sequence ID" value="KQC28570.1"/>
    <property type="molecule type" value="Genomic_DNA"/>
</dbReference>
<evidence type="ECO:0000313" key="8">
    <source>
        <dbReference type="EMBL" id="KQC28570.1"/>
    </source>
</evidence>
<dbReference type="AlphaFoldDB" id="A0A0Q0WTC3"/>
<sequence>MKQSLVLITLFSMLFFGCKSSKYTDLGDGIFADIQTSQGDIIVKLEHNKTPVTVANFVSLAEGNSPFVADSLKGKKYYDGIIFHRVMKDFMIQGGDPTGTGRGNPGYKFKDEFHDSLSHSKKGILSMANSGPKTNGSQFFITHKETPWLNGKHSVFGEVVNGMEVVDSIAGVEVVAPANKPKVDVIMNKVEIVRNGKEAKKFDAVQIMTDYFAEEEAVQAAFKKMKDDLTAEFNTQKEEAEETDSGLRIYSLVKGEGPQPKIGQKVLVNYAGWLPNGELFDSNIEEVAAKHNQLNPGRRDQGGYMPVPMEYSPEARLFPGFREGLLTMKVGDKLRLFLPSHLGLGSQGRGPIPNNSDLIFDLEVTGIQE</sequence>